<evidence type="ECO:0000256" key="9">
    <source>
        <dbReference type="ARBA" id="ARBA00023065"/>
    </source>
</evidence>
<evidence type="ECO:0008006" key="22">
    <source>
        <dbReference type="Google" id="ProtNLM"/>
    </source>
</evidence>
<evidence type="ECO:0000259" key="19">
    <source>
        <dbReference type="Pfam" id="PF07715"/>
    </source>
</evidence>
<evidence type="ECO:0000256" key="4">
    <source>
        <dbReference type="ARBA" id="ARBA00022452"/>
    </source>
</evidence>
<keyword evidence="12" id="KW-0675">Receptor</keyword>
<evidence type="ECO:0000256" key="15">
    <source>
        <dbReference type="RuleBase" id="RU003357"/>
    </source>
</evidence>
<feature type="domain" description="TonB-dependent receptor-like beta-barrel" evidence="18">
    <location>
        <begin position="266"/>
        <end position="698"/>
    </location>
</feature>
<dbReference type="PROSITE" id="PS52016">
    <property type="entry name" value="TONB_DEPENDENT_REC_3"/>
    <property type="match status" value="1"/>
</dbReference>
<comment type="caution">
    <text evidence="20">The sequence shown here is derived from an EMBL/GenBank/DDBJ whole genome shotgun (WGS) entry which is preliminary data.</text>
</comment>
<keyword evidence="11 14" id="KW-0472">Membrane</keyword>
<keyword evidence="8" id="KW-0408">Iron</keyword>
<protein>
    <recommendedName>
        <fullName evidence="22">TonB-dependent siderophore receptor</fullName>
    </recommendedName>
</protein>
<dbReference type="Gene3D" id="2.40.170.20">
    <property type="entry name" value="TonB-dependent receptor, beta-barrel domain"/>
    <property type="match status" value="1"/>
</dbReference>
<evidence type="ECO:0000256" key="2">
    <source>
        <dbReference type="ARBA" id="ARBA00009810"/>
    </source>
</evidence>
<name>A0A2S6MWI1_9HYPH</name>
<comment type="similarity">
    <text evidence="2 14 15">Belongs to the TonB-dependent receptor family.</text>
</comment>
<keyword evidence="10 15" id="KW-0798">TonB box</keyword>
<keyword evidence="7 17" id="KW-0732">Signal</keyword>
<dbReference type="PANTHER" id="PTHR32552:SF68">
    <property type="entry name" value="FERRICHROME OUTER MEMBRANE TRANSPORTER_PHAGE RECEPTOR"/>
    <property type="match status" value="1"/>
</dbReference>
<dbReference type="PANTHER" id="PTHR32552">
    <property type="entry name" value="FERRICHROME IRON RECEPTOR-RELATED"/>
    <property type="match status" value="1"/>
</dbReference>
<evidence type="ECO:0000256" key="5">
    <source>
        <dbReference type="ARBA" id="ARBA00022496"/>
    </source>
</evidence>
<dbReference type="InterPro" id="IPR039426">
    <property type="entry name" value="TonB-dep_rcpt-like"/>
</dbReference>
<dbReference type="SUPFAM" id="SSF56935">
    <property type="entry name" value="Porins"/>
    <property type="match status" value="1"/>
</dbReference>
<evidence type="ECO:0000256" key="10">
    <source>
        <dbReference type="ARBA" id="ARBA00023077"/>
    </source>
</evidence>
<feature type="signal peptide" evidence="17">
    <location>
        <begin position="1"/>
        <end position="31"/>
    </location>
</feature>
<evidence type="ECO:0000313" key="20">
    <source>
        <dbReference type="EMBL" id="PPQ26719.1"/>
    </source>
</evidence>
<dbReference type="RefSeq" id="WP_104510261.1">
    <property type="nucleotide sequence ID" value="NZ_JACIGC010000020.1"/>
</dbReference>
<dbReference type="OrthoDB" id="9760333at2"/>
<evidence type="ECO:0000313" key="21">
    <source>
        <dbReference type="Proteomes" id="UP000239089"/>
    </source>
</evidence>
<dbReference type="GO" id="GO:0015891">
    <property type="term" value="P:siderophore transport"/>
    <property type="evidence" value="ECO:0007669"/>
    <property type="project" value="InterPro"/>
</dbReference>
<evidence type="ECO:0000256" key="11">
    <source>
        <dbReference type="ARBA" id="ARBA00023136"/>
    </source>
</evidence>
<evidence type="ECO:0000256" key="6">
    <source>
        <dbReference type="ARBA" id="ARBA00022692"/>
    </source>
</evidence>
<dbReference type="GO" id="GO:0015344">
    <property type="term" value="F:siderophore uptake transmembrane transporter activity"/>
    <property type="evidence" value="ECO:0007669"/>
    <property type="project" value="TreeGrafter"/>
</dbReference>
<dbReference type="GO" id="GO:0038023">
    <property type="term" value="F:signaling receptor activity"/>
    <property type="evidence" value="ECO:0007669"/>
    <property type="project" value="InterPro"/>
</dbReference>
<sequence length="732" mass="79301">MPAPVFSSVFRLGLARGVSLCMLIVATPALAEPIALPDINVSADRPSSDSRGAPASQGSAVASQATPVAAQGQNDYLIDQGKAGAKFDIPNKEVPQSIVEIPQKLLVEQNDIYLNDALRNVASVQPTYSDVSGAPIFRIRGFVARNIYRDGLRDETFDRSAWLGDIDRIEVLKGPASVLYGDGSLGGSINYVTKKALGPDSIKAFGWYGNFDTAGGGFDVTRRVTDSTVARVIVDKTYSDTYVQNNPVRQSHAALLTQTQVSDAATLSTRFEDRERNSGVDTGLPVYGTLLGTKLSLPIWANYNTNWSRRTDIGRSGAVDLDYRINNDWTFHSGAAVNYYWFNQGLSVISGYTANNTKLTRTFQIASSETWQGTQDSYLQNKGTLFGLPNLFLVGTELSYSHVTRPQSTSGSFSFPVRLYGDTTAGPGYNASSNLTFKQYREGHYVQDQIELLPGLKAIGGVRYDLVSRDSADTVTAVYQSQRNDALSERAGLTYEFIPGYVAYGGYSHSFAPPGSTVSLGAVKGQLLPPEIGDNVEAGVKADLNNWLTATAAVFRLDRRNVVSADPVSGYATTTGEQLSQGFELDASVKLAPGWNLSLSYAYDDARVKKDTTYRVGAPVDNAPKNAAHLWSSYEFQSGDFKGLSFGGGVTYVGDRAGVLVKAATPNVNYVLPEYATFDLMAAYKYENLKFSINATNVFDKRYYLASASSTAITTVYMGQPATVLARVDVEY</sequence>
<evidence type="ECO:0000256" key="13">
    <source>
        <dbReference type="ARBA" id="ARBA00023237"/>
    </source>
</evidence>
<accession>A0A2S6MWI1</accession>
<evidence type="ECO:0000256" key="16">
    <source>
        <dbReference type="SAM" id="MobiDB-lite"/>
    </source>
</evidence>
<gene>
    <name evidence="20" type="ORF">CCR94_21650</name>
</gene>
<evidence type="ECO:0000256" key="17">
    <source>
        <dbReference type="SAM" id="SignalP"/>
    </source>
</evidence>
<keyword evidence="3 14" id="KW-0813">Transport</keyword>
<dbReference type="Gene3D" id="2.170.130.10">
    <property type="entry name" value="TonB-dependent receptor, plug domain"/>
    <property type="match status" value="1"/>
</dbReference>
<keyword evidence="5" id="KW-0410">Iron transport</keyword>
<keyword evidence="6 14" id="KW-0812">Transmembrane</keyword>
<dbReference type="CDD" id="cd01347">
    <property type="entry name" value="ligand_gated_channel"/>
    <property type="match status" value="1"/>
</dbReference>
<keyword evidence="4 14" id="KW-1134">Transmembrane beta strand</keyword>
<dbReference type="InterPro" id="IPR010105">
    <property type="entry name" value="TonB_sidphr_rcpt"/>
</dbReference>
<keyword evidence="13 14" id="KW-0998">Cell outer membrane</keyword>
<dbReference type="Pfam" id="PF00593">
    <property type="entry name" value="TonB_dep_Rec_b-barrel"/>
    <property type="match status" value="1"/>
</dbReference>
<evidence type="ECO:0000256" key="7">
    <source>
        <dbReference type="ARBA" id="ARBA00022729"/>
    </source>
</evidence>
<feature type="compositionally biased region" description="Polar residues" evidence="16">
    <location>
        <begin position="56"/>
        <end position="67"/>
    </location>
</feature>
<comment type="subcellular location">
    <subcellularLocation>
        <location evidence="1 14">Cell outer membrane</location>
        <topology evidence="1 14">Multi-pass membrane protein</topology>
    </subcellularLocation>
</comment>
<dbReference type="InterPro" id="IPR036942">
    <property type="entry name" value="Beta-barrel_TonB_sf"/>
</dbReference>
<evidence type="ECO:0000256" key="1">
    <source>
        <dbReference type="ARBA" id="ARBA00004571"/>
    </source>
</evidence>
<dbReference type="Pfam" id="PF07715">
    <property type="entry name" value="Plug"/>
    <property type="match status" value="1"/>
</dbReference>
<dbReference type="InterPro" id="IPR037066">
    <property type="entry name" value="Plug_dom_sf"/>
</dbReference>
<dbReference type="InterPro" id="IPR000531">
    <property type="entry name" value="Beta-barrel_TonB"/>
</dbReference>
<reference evidence="20 21" key="1">
    <citation type="journal article" date="2018" name="Arch. Microbiol.">
        <title>New insights into the metabolic potential of the phototrophic purple bacterium Rhodopila globiformis DSM 161(T) from its draft genome sequence and evidence for a vanadium-dependent nitrogenase.</title>
        <authorList>
            <person name="Imhoff J.F."/>
            <person name="Rahn T."/>
            <person name="Kunzel S."/>
            <person name="Neulinger S.C."/>
        </authorList>
    </citation>
    <scope>NUCLEOTIDE SEQUENCE [LARGE SCALE GENOMIC DNA]</scope>
    <source>
        <strain evidence="20 21">DSM 16996</strain>
    </source>
</reference>
<evidence type="ECO:0000256" key="14">
    <source>
        <dbReference type="PROSITE-ProRule" id="PRU01360"/>
    </source>
</evidence>
<feature type="domain" description="TonB-dependent receptor plug" evidence="19">
    <location>
        <begin position="91"/>
        <end position="187"/>
    </location>
</feature>
<dbReference type="EMBL" id="NHSJ01000131">
    <property type="protein sequence ID" value="PPQ26719.1"/>
    <property type="molecule type" value="Genomic_DNA"/>
</dbReference>
<dbReference type="GO" id="GO:0009279">
    <property type="term" value="C:cell outer membrane"/>
    <property type="evidence" value="ECO:0007669"/>
    <property type="project" value="UniProtKB-SubCell"/>
</dbReference>
<feature type="chain" id="PRO_5043354964" description="TonB-dependent siderophore receptor" evidence="17">
    <location>
        <begin position="32"/>
        <end position="732"/>
    </location>
</feature>
<dbReference type="AlphaFoldDB" id="A0A2S6MWI1"/>
<dbReference type="InterPro" id="IPR012910">
    <property type="entry name" value="Plug_dom"/>
</dbReference>
<dbReference type="NCBIfam" id="TIGR01783">
    <property type="entry name" value="TonB-siderophor"/>
    <property type="match status" value="1"/>
</dbReference>
<evidence type="ECO:0000256" key="3">
    <source>
        <dbReference type="ARBA" id="ARBA00022448"/>
    </source>
</evidence>
<proteinExistence type="inferred from homology"/>
<evidence type="ECO:0000259" key="18">
    <source>
        <dbReference type="Pfam" id="PF00593"/>
    </source>
</evidence>
<evidence type="ECO:0000256" key="8">
    <source>
        <dbReference type="ARBA" id="ARBA00023004"/>
    </source>
</evidence>
<organism evidence="20 21">
    <name type="scientific">Rhodoblastus sphagnicola</name>
    <dbReference type="NCBI Taxonomy" id="333368"/>
    <lineage>
        <taxon>Bacteria</taxon>
        <taxon>Pseudomonadati</taxon>
        <taxon>Pseudomonadota</taxon>
        <taxon>Alphaproteobacteria</taxon>
        <taxon>Hyphomicrobiales</taxon>
        <taxon>Rhodoblastaceae</taxon>
        <taxon>Rhodoblastus</taxon>
    </lineage>
</organism>
<feature type="region of interest" description="Disordered" evidence="16">
    <location>
        <begin position="42"/>
        <end position="67"/>
    </location>
</feature>
<evidence type="ECO:0000256" key="12">
    <source>
        <dbReference type="ARBA" id="ARBA00023170"/>
    </source>
</evidence>
<keyword evidence="9" id="KW-0406">Ion transport</keyword>
<keyword evidence="21" id="KW-1185">Reference proteome</keyword>
<dbReference type="Proteomes" id="UP000239089">
    <property type="component" value="Unassembled WGS sequence"/>
</dbReference>